<proteinExistence type="predicted"/>
<comment type="caution">
    <text evidence="1">The sequence shown here is derived from an EMBL/GenBank/DDBJ whole genome shotgun (WGS) entry which is preliminary data.</text>
</comment>
<gene>
    <name evidence="1" type="ORF">S06H3_16786</name>
</gene>
<protein>
    <submittedName>
        <fullName evidence="1">Uncharacterized protein</fullName>
    </submittedName>
</protein>
<organism evidence="1">
    <name type="scientific">marine sediment metagenome</name>
    <dbReference type="NCBI Taxonomy" id="412755"/>
    <lineage>
        <taxon>unclassified sequences</taxon>
        <taxon>metagenomes</taxon>
        <taxon>ecological metagenomes</taxon>
    </lineage>
</organism>
<evidence type="ECO:0000313" key="1">
    <source>
        <dbReference type="EMBL" id="GAI03039.1"/>
    </source>
</evidence>
<sequence>PPEDIRVIWILRPKFFVKTPEYEQFKQIREANYNYEYNRYNYTDVGTHIESKKEYIKDEYFEDYLYEWKPKYYDKVKHLLEESNGENVEEILNILPDSVFRGFRKYKESF</sequence>
<dbReference type="EMBL" id="BARV01008336">
    <property type="protein sequence ID" value="GAI03039.1"/>
    <property type="molecule type" value="Genomic_DNA"/>
</dbReference>
<feature type="non-terminal residue" evidence="1">
    <location>
        <position position="1"/>
    </location>
</feature>
<reference evidence="1" key="1">
    <citation type="journal article" date="2014" name="Front. Microbiol.">
        <title>High frequency of phylogenetically diverse reductive dehalogenase-homologous genes in deep subseafloor sedimentary metagenomes.</title>
        <authorList>
            <person name="Kawai M."/>
            <person name="Futagami T."/>
            <person name="Toyoda A."/>
            <person name="Takaki Y."/>
            <person name="Nishi S."/>
            <person name="Hori S."/>
            <person name="Arai W."/>
            <person name="Tsubouchi T."/>
            <person name="Morono Y."/>
            <person name="Uchiyama I."/>
            <person name="Ito T."/>
            <person name="Fujiyama A."/>
            <person name="Inagaki F."/>
            <person name="Takami H."/>
        </authorList>
    </citation>
    <scope>NUCLEOTIDE SEQUENCE</scope>
    <source>
        <strain evidence="1">Expedition CK06-06</strain>
    </source>
</reference>
<dbReference type="AlphaFoldDB" id="X1M9M0"/>
<accession>X1M9M0</accession>
<name>X1M9M0_9ZZZZ</name>